<dbReference type="SMART" id="SM00065">
    <property type="entry name" value="GAF"/>
    <property type="match status" value="1"/>
</dbReference>
<dbReference type="OrthoDB" id="9814202at2"/>
<evidence type="ECO:0000313" key="4">
    <source>
        <dbReference type="Proteomes" id="UP000284395"/>
    </source>
</evidence>
<evidence type="ECO:0000259" key="2">
    <source>
        <dbReference type="PROSITE" id="PS50887"/>
    </source>
</evidence>
<dbReference type="Pfam" id="PF13185">
    <property type="entry name" value="GAF_2"/>
    <property type="match status" value="1"/>
</dbReference>
<dbReference type="Gene3D" id="3.30.450.40">
    <property type="match status" value="1"/>
</dbReference>
<dbReference type="SUPFAM" id="SSF141868">
    <property type="entry name" value="EAL domain-like"/>
    <property type="match status" value="1"/>
</dbReference>
<dbReference type="CDD" id="cd01949">
    <property type="entry name" value="GGDEF"/>
    <property type="match status" value="1"/>
</dbReference>
<dbReference type="SMART" id="SM00052">
    <property type="entry name" value="EAL"/>
    <property type="match status" value="1"/>
</dbReference>
<comment type="caution">
    <text evidence="3">The sequence shown here is derived from an EMBL/GenBank/DDBJ whole genome shotgun (WGS) entry which is preliminary data.</text>
</comment>
<dbReference type="PANTHER" id="PTHR33121">
    <property type="entry name" value="CYCLIC DI-GMP PHOSPHODIESTERASE PDEF"/>
    <property type="match status" value="1"/>
</dbReference>
<name>A0A420EMA2_9SPHN</name>
<gene>
    <name evidence="3" type="ORF">D6851_07275</name>
</gene>
<dbReference type="SMART" id="SM00267">
    <property type="entry name" value="GGDEF"/>
    <property type="match status" value="1"/>
</dbReference>
<dbReference type="SUPFAM" id="SSF55073">
    <property type="entry name" value="Nucleotide cyclase"/>
    <property type="match status" value="1"/>
</dbReference>
<dbReference type="Pfam" id="PF00563">
    <property type="entry name" value="EAL"/>
    <property type="match status" value="1"/>
</dbReference>
<dbReference type="Gene3D" id="3.30.70.270">
    <property type="match status" value="1"/>
</dbReference>
<dbReference type="NCBIfam" id="TIGR00254">
    <property type="entry name" value="GGDEF"/>
    <property type="match status" value="1"/>
</dbReference>
<keyword evidence="4" id="KW-1185">Reference proteome</keyword>
<dbReference type="Proteomes" id="UP000284395">
    <property type="component" value="Unassembled WGS sequence"/>
</dbReference>
<protein>
    <submittedName>
        <fullName evidence="3">GGDEF domain-containing protein</fullName>
    </submittedName>
</protein>
<dbReference type="CDD" id="cd01948">
    <property type="entry name" value="EAL"/>
    <property type="match status" value="1"/>
</dbReference>
<organism evidence="3 4">
    <name type="scientific">Altericroceibacterium spongiae</name>
    <dbReference type="NCBI Taxonomy" id="2320269"/>
    <lineage>
        <taxon>Bacteria</taxon>
        <taxon>Pseudomonadati</taxon>
        <taxon>Pseudomonadota</taxon>
        <taxon>Alphaproteobacteria</taxon>
        <taxon>Sphingomonadales</taxon>
        <taxon>Erythrobacteraceae</taxon>
        <taxon>Altericroceibacterium</taxon>
    </lineage>
</organism>
<dbReference type="InterPro" id="IPR050706">
    <property type="entry name" value="Cyclic-di-GMP_PDE-like"/>
</dbReference>
<dbReference type="GO" id="GO:0071111">
    <property type="term" value="F:cyclic-guanylate-specific phosphodiesterase activity"/>
    <property type="evidence" value="ECO:0007669"/>
    <property type="project" value="InterPro"/>
</dbReference>
<dbReference type="InterPro" id="IPR003018">
    <property type="entry name" value="GAF"/>
</dbReference>
<dbReference type="InterPro" id="IPR043128">
    <property type="entry name" value="Rev_trsase/Diguanyl_cyclase"/>
</dbReference>
<dbReference type="InterPro" id="IPR000160">
    <property type="entry name" value="GGDEF_dom"/>
</dbReference>
<dbReference type="EMBL" id="RAPF01000003">
    <property type="protein sequence ID" value="RKF21811.1"/>
    <property type="molecule type" value="Genomic_DNA"/>
</dbReference>
<feature type="domain" description="EAL" evidence="1">
    <location>
        <begin position="462"/>
        <end position="718"/>
    </location>
</feature>
<dbReference type="PROSITE" id="PS50883">
    <property type="entry name" value="EAL"/>
    <property type="match status" value="1"/>
</dbReference>
<evidence type="ECO:0000313" key="3">
    <source>
        <dbReference type="EMBL" id="RKF21811.1"/>
    </source>
</evidence>
<dbReference type="InterPro" id="IPR029016">
    <property type="entry name" value="GAF-like_dom_sf"/>
</dbReference>
<dbReference type="AlphaFoldDB" id="A0A420EMA2"/>
<sequence>MACCCAAPLQNYEYICEATHLARSHLHIKVAHNYIVVASYRFACRQYHRREADMGQAQPFLIPRRCHRICKLETELEWERQARRQAEAIAEGRLRDLYENQRRLTLLQRVTEGANRSCDLRNSLGFALSEICEQIGWAFGCAYLVDNGALEAVGCDIWYSKNPVALSSFIEASRQARFRVGQSMPGLVLRDRKAVWINNPDRHPELSRLALARQCGIVSACAFPIWSGDELAAVIEFLSSERIDESPENVAMMQQIGIQLGRVIERDRSRKILLQEALQDSLTGLPNRLQFLRKGKAVFDVLPEDRRGLAVVVIDLDGFKTINDRHGHAYGDRALVAVAKSLSACVNEWQVGLRKRGQTVDVLPARMSGDEFVVLAHGDAGDEDLKSFARAFQSALQTLIWAEMEGALTLSASIGIAQSCLSHTEFDHTLRDADLAMYEGKLSDTGQIVSFTAQLGNKVRQRRQLLMELRDALKNEELLLYYQPIFALGECQSLVGFEALIRWNHPSRGLLEPQDFIPAAEDGGLIGQIGDWVLEEALSALKRLHQANESVDRPYLSVNIAAAQFLQPNFAKRLYQLMRDADIECSALTLEITESVALVDTVRTAAVLGLIRQWGVRTSLDDFGTGYSSLSYLKNLPFDTLKIDKSFVQTMSDRRCRSIVRAILDIADNLELNVVAEGIETAEQCETMRLMGAQSGQGYLFGRPMSEKSALTLLKNDLLSISRHGNG</sequence>
<dbReference type="PROSITE" id="PS50887">
    <property type="entry name" value="GGDEF"/>
    <property type="match status" value="1"/>
</dbReference>
<reference evidence="3 4" key="1">
    <citation type="submission" date="2018-09" db="EMBL/GenBank/DDBJ databases">
        <title>Altererythrobacter spongiae sp. nov., isolated from a marine sponge.</title>
        <authorList>
            <person name="Zhuang L."/>
            <person name="Luo L."/>
        </authorList>
    </citation>
    <scope>NUCLEOTIDE SEQUENCE [LARGE SCALE GENOMIC DNA]</scope>
    <source>
        <strain evidence="3 4">HN-Y73</strain>
    </source>
</reference>
<proteinExistence type="predicted"/>
<accession>A0A420EMA2</accession>
<dbReference type="InterPro" id="IPR035919">
    <property type="entry name" value="EAL_sf"/>
</dbReference>
<dbReference type="InterPro" id="IPR029787">
    <property type="entry name" value="Nucleotide_cyclase"/>
</dbReference>
<evidence type="ECO:0000259" key="1">
    <source>
        <dbReference type="PROSITE" id="PS50883"/>
    </source>
</evidence>
<feature type="domain" description="GGDEF" evidence="2">
    <location>
        <begin position="307"/>
        <end position="453"/>
    </location>
</feature>
<dbReference type="Gene3D" id="3.20.20.450">
    <property type="entry name" value="EAL domain"/>
    <property type="match status" value="1"/>
</dbReference>
<dbReference type="InterPro" id="IPR001633">
    <property type="entry name" value="EAL_dom"/>
</dbReference>
<dbReference type="Pfam" id="PF00990">
    <property type="entry name" value="GGDEF"/>
    <property type="match status" value="1"/>
</dbReference>
<dbReference type="PANTHER" id="PTHR33121:SF70">
    <property type="entry name" value="SIGNALING PROTEIN YKOW"/>
    <property type="match status" value="1"/>
</dbReference>
<dbReference type="SUPFAM" id="SSF55781">
    <property type="entry name" value="GAF domain-like"/>
    <property type="match status" value="1"/>
</dbReference>